<evidence type="ECO:0000313" key="2">
    <source>
        <dbReference type="Proteomes" id="UP000272025"/>
    </source>
</evidence>
<dbReference type="Proteomes" id="UP000272025">
    <property type="component" value="Unassembled WGS sequence"/>
</dbReference>
<keyword evidence="2" id="KW-1185">Reference proteome</keyword>
<proteinExistence type="predicted"/>
<reference evidence="1 2" key="1">
    <citation type="journal article" date="2018" name="Mol. Ecol.">
        <title>The obligate alkalophilic soda-lake fungus Sodiomyces alkalinus has shifted to a protein diet.</title>
        <authorList>
            <person name="Grum-Grzhimaylo A.A."/>
            <person name="Falkoski D.L."/>
            <person name="van den Heuvel J."/>
            <person name="Valero-Jimenez C.A."/>
            <person name="Min B."/>
            <person name="Choi I.G."/>
            <person name="Lipzen A."/>
            <person name="Daum C.G."/>
            <person name="Aanen D.K."/>
            <person name="Tsang A."/>
            <person name="Henrissat B."/>
            <person name="Bilanenko E.N."/>
            <person name="de Vries R.P."/>
            <person name="van Kan J.A.L."/>
            <person name="Grigoriev I.V."/>
            <person name="Debets A.J.M."/>
        </authorList>
    </citation>
    <scope>NUCLEOTIDE SEQUENCE [LARGE SCALE GENOMIC DNA]</scope>
    <source>
        <strain evidence="1 2">F11</strain>
    </source>
</reference>
<accession>A0A3N2PRD3</accession>
<dbReference type="RefSeq" id="XP_028464712.1">
    <property type="nucleotide sequence ID" value="XM_028614403.1"/>
</dbReference>
<name>A0A3N2PRD3_SODAK</name>
<protein>
    <submittedName>
        <fullName evidence="1">Uncharacterized protein</fullName>
    </submittedName>
</protein>
<dbReference type="AlphaFoldDB" id="A0A3N2PRD3"/>
<dbReference type="EMBL" id="ML119058">
    <property type="protein sequence ID" value="ROT36906.1"/>
    <property type="molecule type" value="Genomic_DNA"/>
</dbReference>
<gene>
    <name evidence="1" type="ORF">SODALDRAFT_361734</name>
</gene>
<dbReference type="GeneID" id="39582881"/>
<organism evidence="1 2">
    <name type="scientific">Sodiomyces alkalinus (strain CBS 110278 / VKM F-3762 / F11)</name>
    <name type="common">Alkaliphilic filamentous fungus</name>
    <dbReference type="NCBI Taxonomy" id="1314773"/>
    <lineage>
        <taxon>Eukaryota</taxon>
        <taxon>Fungi</taxon>
        <taxon>Dikarya</taxon>
        <taxon>Ascomycota</taxon>
        <taxon>Pezizomycotina</taxon>
        <taxon>Sordariomycetes</taxon>
        <taxon>Hypocreomycetidae</taxon>
        <taxon>Glomerellales</taxon>
        <taxon>Plectosphaerellaceae</taxon>
        <taxon>Sodiomyces</taxon>
    </lineage>
</organism>
<sequence>MPNHSGDLSQFVDSHVVRDIVVWTPATYPSRKDTSFYHPSHSLLSRMDLRWTPIVDALLNHVRCPGGYMIYNSTWFSPSRRKGSGADQFTILPARGQTILYRIEGGRNSLGLVSPPHLALEVALDKTTGEPPNTYICAYVLARLFNGQHSFPTTTNIEWGITCARFPTWSTPDPPSTSILWEIVVTLELCRA</sequence>
<evidence type="ECO:0000313" key="1">
    <source>
        <dbReference type="EMBL" id="ROT36906.1"/>
    </source>
</evidence>